<dbReference type="AlphaFoldDB" id="A0A518DWH5"/>
<dbReference type="OrthoDB" id="244125at2"/>
<evidence type="ECO:0000313" key="3">
    <source>
        <dbReference type="Proteomes" id="UP000317648"/>
    </source>
</evidence>
<keyword evidence="3" id="KW-1185">Reference proteome</keyword>
<dbReference type="InterPro" id="IPR050261">
    <property type="entry name" value="FrsA_esterase"/>
</dbReference>
<dbReference type="KEGG" id="lcre:Pla8534_40090"/>
<organism evidence="2 3">
    <name type="scientific">Lignipirellula cremea</name>
    <dbReference type="NCBI Taxonomy" id="2528010"/>
    <lineage>
        <taxon>Bacteria</taxon>
        <taxon>Pseudomonadati</taxon>
        <taxon>Planctomycetota</taxon>
        <taxon>Planctomycetia</taxon>
        <taxon>Pirellulales</taxon>
        <taxon>Pirellulaceae</taxon>
        <taxon>Lignipirellula</taxon>
    </lineage>
</organism>
<reference evidence="2 3" key="1">
    <citation type="submission" date="2019-02" db="EMBL/GenBank/DDBJ databases">
        <title>Deep-cultivation of Planctomycetes and their phenomic and genomic characterization uncovers novel biology.</title>
        <authorList>
            <person name="Wiegand S."/>
            <person name="Jogler M."/>
            <person name="Boedeker C."/>
            <person name="Pinto D."/>
            <person name="Vollmers J."/>
            <person name="Rivas-Marin E."/>
            <person name="Kohn T."/>
            <person name="Peeters S.H."/>
            <person name="Heuer A."/>
            <person name="Rast P."/>
            <person name="Oberbeckmann S."/>
            <person name="Bunk B."/>
            <person name="Jeske O."/>
            <person name="Meyerdierks A."/>
            <person name="Storesund J.E."/>
            <person name="Kallscheuer N."/>
            <person name="Luecker S."/>
            <person name="Lage O.M."/>
            <person name="Pohl T."/>
            <person name="Merkel B.J."/>
            <person name="Hornburger P."/>
            <person name="Mueller R.-W."/>
            <person name="Bruemmer F."/>
            <person name="Labrenz M."/>
            <person name="Spormann A.M."/>
            <person name="Op den Camp H."/>
            <person name="Overmann J."/>
            <person name="Amann R."/>
            <person name="Jetten M.S.M."/>
            <person name="Mascher T."/>
            <person name="Medema M.H."/>
            <person name="Devos D.P."/>
            <person name="Kaster A.-K."/>
            <person name="Ovreas L."/>
            <person name="Rohde M."/>
            <person name="Galperin M.Y."/>
            <person name="Jogler C."/>
        </authorList>
    </citation>
    <scope>NUCLEOTIDE SEQUENCE [LARGE SCALE GENOMIC DNA]</scope>
    <source>
        <strain evidence="2 3">Pla85_3_4</strain>
    </source>
</reference>
<evidence type="ECO:0000256" key="1">
    <source>
        <dbReference type="ARBA" id="ARBA00022801"/>
    </source>
</evidence>
<dbReference type="EMBL" id="CP036433">
    <property type="protein sequence ID" value="QDU96190.1"/>
    <property type="molecule type" value="Genomic_DNA"/>
</dbReference>
<keyword evidence="1" id="KW-0378">Hydrolase</keyword>
<dbReference type="RefSeq" id="WP_145054851.1">
    <property type="nucleotide sequence ID" value="NZ_CP036433.1"/>
</dbReference>
<dbReference type="Proteomes" id="UP000317648">
    <property type="component" value="Chromosome"/>
</dbReference>
<dbReference type="InterPro" id="IPR006311">
    <property type="entry name" value="TAT_signal"/>
</dbReference>
<accession>A0A518DWH5</accession>
<dbReference type="GO" id="GO:0052689">
    <property type="term" value="F:carboxylic ester hydrolase activity"/>
    <property type="evidence" value="ECO:0007669"/>
    <property type="project" value="UniProtKB-ARBA"/>
</dbReference>
<dbReference type="PROSITE" id="PS51257">
    <property type="entry name" value="PROKAR_LIPOPROTEIN"/>
    <property type="match status" value="1"/>
</dbReference>
<dbReference type="SUPFAM" id="SSF53474">
    <property type="entry name" value="alpha/beta-Hydrolases"/>
    <property type="match status" value="1"/>
</dbReference>
<gene>
    <name evidence="2" type="ORF">Pla8534_40090</name>
</gene>
<dbReference type="PANTHER" id="PTHR22946:SF9">
    <property type="entry name" value="POLYKETIDE TRANSFERASE AF380"/>
    <property type="match status" value="1"/>
</dbReference>
<sequence length="378" mass="41673">MPPTRRTFLGLTAATVAASACGERSLTAAPQHSEATATYLQGIYAETDRKHTFDPAAPGGFARWQADARPELRRLLGLEEMARHAADHQPAVKLEAPEDRDDYTLQAGRIETEPNVSIPFWLLRPRGDGPFPLAVLPHGHDRDGHNTCAGVYRDEAHRTTSLAQDRDVGVQAVRRGFLTIAPATRGLATAAAGTPDVFDRHGGRDCRSHFMHCLLAGRTAVGERVWDMSRIIDWAIALPEVDRRNVLMMGNSGGGVVTMYAAACEERIRIAVASCSFSVLTSKTGRIYHCDCCAIPGIMRWGELYDVCGLAAPRYLLAVNGRHDGLHTTEDIERSAQRVRQIYQAAGVPDHFAHRWGPKGHQFYSDLMWPFVMQALQK</sequence>
<name>A0A518DWH5_9BACT</name>
<protein>
    <submittedName>
        <fullName evidence="2">Uncharacterized protein</fullName>
    </submittedName>
</protein>
<proteinExistence type="predicted"/>
<dbReference type="PANTHER" id="PTHR22946">
    <property type="entry name" value="DIENELACTONE HYDROLASE DOMAIN-CONTAINING PROTEIN-RELATED"/>
    <property type="match status" value="1"/>
</dbReference>
<evidence type="ECO:0000313" key="2">
    <source>
        <dbReference type="EMBL" id="QDU96190.1"/>
    </source>
</evidence>
<dbReference type="PROSITE" id="PS51318">
    <property type="entry name" value="TAT"/>
    <property type="match status" value="1"/>
</dbReference>
<dbReference type="Gene3D" id="3.40.50.1820">
    <property type="entry name" value="alpha/beta hydrolase"/>
    <property type="match status" value="1"/>
</dbReference>
<dbReference type="InterPro" id="IPR029058">
    <property type="entry name" value="AB_hydrolase_fold"/>
</dbReference>